<dbReference type="EMBL" id="OX451738">
    <property type="protein sequence ID" value="CAI8603677.1"/>
    <property type="molecule type" value="Genomic_DNA"/>
</dbReference>
<reference evidence="2 3" key="1">
    <citation type="submission" date="2023-01" db="EMBL/GenBank/DDBJ databases">
        <authorList>
            <person name="Kreplak J."/>
        </authorList>
    </citation>
    <scope>NUCLEOTIDE SEQUENCE [LARGE SCALE GENOMIC DNA]</scope>
</reference>
<evidence type="ECO:0000313" key="2">
    <source>
        <dbReference type="EMBL" id="CAI8603677.1"/>
    </source>
</evidence>
<organism evidence="2 3">
    <name type="scientific">Vicia faba</name>
    <name type="common">Broad bean</name>
    <name type="synonym">Faba vulgaris</name>
    <dbReference type="NCBI Taxonomy" id="3906"/>
    <lineage>
        <taxon>Eukaryota</taxon>
        <taxon>Viridiplantae</taxon>
        <taxon>Streptophyta</taxon>
        <taxon>Embryophyta</taxon>
        <taxon>Tracheophyta</taxon>
        <taxon>Spermatophyta</taxon>
        <taxon>Magnoliopsida</taxon>
        <taxon>eudicotyledons</taxon>
        <taxon>Gunneridae</taxon>
        <taxon>Pentapetalae</taxon>
        <taxon>rosids</taxon>
        <taxon>fabids</taxon>
        <taxon>Fabales</taxon>
        <taxon>Fabaceae</taxon>
        <taxon>Papilionoideae</taxon>
        <taxon>50 kb inversion clade</taxon>
        <taxon>NPAAA clade</taxon>
        <taxon>Hologalegina</taxon>
        <taxon>IRL clade</taxon>
        <taxon>Fabeae</taxon>
        <taxon>Vicia</taxon>
    </lineage>
</organism>
<dbReference type="Proteomes" id="UP001157006">
    <property type="component" value="Chromosome 3"/>
</dbReference>
<dbReference type="AlphaFoldDB" id="A0AAV1A5J7"/>
<accession>A0AAV1A5J7</accession>
<sequence>MRLCEQPKDFVEVVHDQEIQGQDVIVLTKVLEIDTTNVTGELTETDATPISTKVAETNTAIADRWLPQKLIPIADKATSTGDIEVTNPASTDPYLHSDGEFSGRPSD</sequence>
<evidence type="ECO:0000256" key="1">
    <source>
        <dbReference type="SAM" id="MobiDB-lite"/>
    </source>
</evidence>
<proteinExistence type="predicted"/>
<feature type="region of interest" description="Disordered" evidence="1">
    <location>
        <begin position="77"/>
        <end position="107"/>
    </location>
</feature>
<evidence type="ECO:0000313" key="3">
    <source>
        <dbReference type="Proteomes" id="UP001157006"/>
    </source>
</evidence>
<feature type="compositionally biased region" description="Basic and acidic residues" evidence="1">
    <location>
        <begin position="95"/>
        <end position="107"/>
    </location>
</feature>
<keyword evidence="3" id="KW-1185">Reference proteome</keyword>
<protein>
    <submittedName>
        <fullName evidence="2">Uncharacterized protein</fullName>
    </submittedName>
</protein>
<gene>
    <name evidence="2" type="ORF">VFH_III097160</name>
</gene>
<name>A0AAV1A5J7_VICFA</name>